<accession>A0A4Z2GFU4</accession>
<organism evidence="1 2">
    <name type="scientific">Liparis tanakae</name>
    <name type="common">Tanaka's snailfish</name>
    <dbReference type="NCBI Taxonomy" id="230148"/>
    <lineage>
        <taxon>Eukaryota</taxon>
        <taxon>Metazoa</taxon>
        <taxon>Chordata</taxon>
        <taxon>Craniata</taxon>
        <taxon>Vertebrata</taxon>
        <taxon>Euteleostomi</taxon>
        <taxon>Actinopterygii</taxon>
        <taxon>Neopterygii</taxon>
        <taxon>Teleostei</taxon>
        <taxon>Neoteleostei</taxon>
        <taxon>Acanthomorphata</taxon>
        <taxon>Eupercaria</taxon>
        <taxon>Perciformes</taxon>
        <taxon>Cottioidei</taxon>
        <taxon>Cottales</taxon>
        <taxon>Liparidae</taxon>
        <taxon>Liparis</taxon>
    </lineage>
</organism>
<dbReference type="Proteomes" id="UP000314294">
    <property type="component" value="Unassembled WGS sequence"/>
</dbReference>
<comment type="caution">
    <text evidence="1">The sequence shown here is derived from an EMBL/GenBank/DDBJ whole genome shotgun (WGS) entry which is preliminary data.</text>
</comment>
<evidence type="ECO:0000313" key="1">
    <source>
        <dbReference type="EMBL" id="TNN51532.1"/>
    </source>
</evidence>
<protein>
    <submittedName>
        <fullName evidence="1">Uncharacterized protein</fullName>
    </submittedName>
</protein>
<evidence type="ECO:0000313" key="2">
    <source>
        <dbReference type="Proteomes" id="UP000314294"/>
    </source>
</evidence>
<reference evidence="1 2" key="1">
    <citation type="submission" date="2019-03" db="EMBL/GenBank/DDBJ databases">
        <title>First draft genome of Liparis tanakae, snailfish: a comprehensive survey of snailfish specific genes.</title>
        <authorList>
            <person name="Kim W."/>
            <person name="Song I."/>
            <person name="Jeong J.-H."/>
            <person name="Kim D."/>
            <person name="Kim S."/>
            <person name="Ryu S."/>
            <person name="Song J.Y."/>
            <person name="Lee S.K."/>
        </authorList>
    </citation>
    <scope>NUCLEOTIDE SEQUENCE [LARGE SCALE GENOMIC DNA]</scope>
    <source>
        <tissue evidence="1">Muscle</tissue>
    </source>
</reference>
<dbReference type="EMBL" id="SRLO01000579">
    <property type="protein sequence ID" value="TNN51532.1"/>
    <property type="molecule type" value="Genomic_DNA"/>
</dbReference>
<proteinExistence type="predicted"/>
<dbReference type="AlphaFoldDB" id="A0A4Z2GFU4"/>
<gene>
    <name evidence="1" type="ORF">EYF80_038273</name>
</gene>
<keyword evidence="2" id="KW-1185">Reference proteome</keyword>
<name>A0A4Z2GFU4_9TELE</name>
<sequence>MQVRRRGEEEEGGEVEEKFSFCACAELLQEKKLQIGFKKTKQVLFLCEGVPGPARPGPARPSLSPA</sequence>